<sequence>MSTMWSALQQAQYIAHHRAVLQAAHVTYRQAVLQNNIQGQQQAVQTAQNAYQAIYQNNNLSFQQPATHPALLNHTFQNPGAQHTIQNHGSQPLGNPHAHNAPLQNPAIQNVTTVRPKVKPALSRTILLLLTFPAQAPRRRRTTRKPKPKQPLKDVPFPFMELPVEIRIMIYRLLLEETSTSLTLLTKGQASQEVVRRGYLEKQQKGHRGRQILLKTVHKAKDKDIIHLQPAVLRVCNSIHDEAIPILYSQTLEFEHPVALQRFLYTIGHDNRLLLQHIALRGWQRDEFDTWKHAFASALERLLSAQKIKSIHLDRHIYSPSDGVPHYPNGYEKLPVDHFNGCVEFWVQSINAAKGKGTARSILTFADRNFGSEDEIAQGDQQFLDRKKTFMENLKLE</sequence>
<dbReference type="EMBL" id="CAIJEN010000002">
    <property type="protein sequence ID" value="CAD0083037.1"/>
    <property type="molecule type" value="Genomic_DNA"/>
</dbReference>
<feature type="domain" description="DUF7730" evidence="1">
    <location>
        <begin position="159"/>
        <end position="292"/>
    </location>
</feature>
<organism evidence="2 3">
    <name type="scientific">Aureobasidium vineae</name>
    <dbReference type="NCBI Taxonomy" id="2773715"/>
    <lineage>
        <taxon>Eukaryota</taxon>
        <taxon>Fungi</taxon>
        <taxon>Dikarya</taxon>
        <taxon>Ascomycota</taxon>
        <taxon>Pezizomycotina</taxon>
        <taxon>Dothideomycetes</taxon>
        <taxon>Dothideomycetidae</taxon>
        <taxon>Dothideales</taxon>
        <taxon>Saccotheciaceae</taxon>
        <taxon>Aureobasidium</taxon>
    </lineage>
</organism>
<proteinExistence type="predicted"/>
<dbReference type="InterPro" id="IPR056632">
    <property type="entry name" value="DUF7730"/>
</dbReference>
<dbReference type="Pfam" id="PF24864">
    <property type="entry name" value="DUF7730"/>
    <property type="match status" value="1"/>
</dbReference>
<reference evidence="2" key="1">
    <citation type="submission" date="2020-06" db="EMBL/GenBank/DDBJ databases">
        <authorList>
            <person name="Onetto C."/>
        </authorList>
    </citation>
    <scope>NUCLEOTIDE SEQUENCE</scope>
</reference>
<name>A0A9N8J8D4_9PEZI</name>
<accession>A0A9N8J8D4</accession>
<evidence type="ECO:0000259" key="1">
    <source>
        <dbReference type="Pfam" id="PF24864"/>
    </source>
</evidence>
<dbReference type="Proteomes" id="UP000716446">
    <property type="component" value="Unassembled WGS sequence"/>
</dbReference>
<comment type="caution">
    <text evidence="2">The sequence shown here is derived from an EMBL/GenBank/DDBJ whole genome shotgun (WGS) entry which is preliminary data.</text>
</comment>
<evidence type="ECO:0000313" key="3">
    <source>
        <dbReference type="Proteomes" id="UP000716446"/>
    </source>
</evidence>
<dbReference type="PANTHER" id="PTHR38790">
    <property type="entry name" value="2EXR DOMAIN-CONTAINING PROTEIN-RELATED"/>
    <property type="match status" value="1"/>
</dbReference>
<evidence type="ECO:0000313" key="2">
    <source>
        <dbReference type="EMBL" id="CAD0083037.1"/>
    </source>
</evidence>
<gene>
    <name evidence="2" type="ORF">AWRI4619_LOCUS1604</name>
</gene>
<keyword evidence="3" id="KW-1185">Reference proteome</keyword>
<protein>
    <recommendedName>
        <fullName evidence="1">DUF7730 domain-containing protein</fullName>
    </recommendedName>
</protein>
<dbReference type="AlphaFoldDB" id="A0A9N8J8D4"/>